<reference evidence="3 4" key="2">
    <citation type="submission" date="2015-10" db="EMBL/GenBank/DDBJ databases">
        <title>Draft Genome Sequence of Prosthecomicrobium hirschii ATCC 27832.</title>
        <authorList>
            <person name="Daniel J."/>
            <person name="Givan S.A."/>
            <person name="Brun Y.V."/>
            <person name="Brown P.J."/>
        </authorList>
    </citation>
    <scope>NUCLEOTIDE SEQUENCE [LARGE SCALE GENOMIC DNA]</scope>
    <source>
        <strain evidence="3 4">16</strain>
    </source>
</reference>
<reference evidence="3 4" key="1">
    <citation type="submission" date="2015-09" db="EMBL/GenBank/DDBJ databases">
        <authorList>
            <person name="Jackson K.R."/>
            <person name="Lunt B.L."/>
            <person name="Fisher J.N.B."/>
            <person name="Gardner A.V."/>
            <person name="Bailey M.E."/>
            <person name="Deus L.M."/>
            <person name="Earl A.S."/>
            <person name="Gibby P.D."/>
            <person name="Hartmann K.A."/>
            <person name="Liu J.E."/>
            <person name="Manci A.M."/>
            <person name="Nielsen D.A."/>
            <person name="Solomon M.B."/>
            <person name="Breakwell D.P."/>
            <person name="Burnett S.H."/>
            <person name="Grose J.H."/>
        </authorList>
    </citation>
    <scope>NUCLEOTIDE SEQUENCE [LARGE SCALE GENOMIC DNA]</scope>
    <source>
        <strain evidence="3 4">16</strain>
    </source>
</reference>
<keyword evidence="2" id="KW-0812">Transmembrane</keyword>
<dbReference type="Proteomes" id="UP000048984">
    <property type="component" value="Unassembled WGS sequence"/>
</dbReference>
<sequence>MWAHDLLGLPVDADERAVKRAYAARLKVTRPDDDPAAFQRLVEARDVALQWARNGWGRPDPDPDPDDDDDDGDAIEAMETAAASDPGLTPPAEPVSHGRVAGPPLAAPEDDRPPLAAPEDDRPPLAAPDGDRPPLADREGARPPLADREGARPAAADREGGSPPLADQKSDHPDGRRMPEAEGTLISRLGDDVDPPLPEPSRLEDRIDTIVLRMAEAESPAAPPKPSRAVPEPAGRDPDGDDDPEPEFDPEPDTSADRFAALTAEADRLLNDPWFGQGGGHALAWEALIGAAEDLDIAQRLAFETQLARGFDRHLGRGRNSGDAAPVLPERTRVLLRLASEAFGWDRDVRRLARIVGGASEVGPLVAVIEALTGPPPTPRRDETGFPLLEPFDLEAFLGNLDHPLVRYYRRAQRAGRLVLSFSPLAFFLPVWWAGRNRYMLWAAGLSVLLAVAMSMAVDPRHPGGNGPLFIGLVAVILAGRTLLAANAQRLEVLNVTDLIETADREAPARNDKRKTFLAARRPTWRLATVLFSAVYLVMVDIFIVAMLIDAAVLSEPRIERLMPEADPARLDTRLGAVLWREHRERSIANVVRVLKELGAKANSPADHAAIEALRADLRTVYPEGWHPDYPARSADFERRLEAVRTSLGRGTN</sequence>
<feature type="transmembrane region" description="Helical" evidence="2">
    <location>
        <begin position="469"/>
        <end position="488"/>
    </location>
</feature>
<feature type="compositionally biased region" description="Basic and acidic residues" evidence="1">
    <location>
        <begin position="109"/>
        <end position="160"/>
    </location>
</feature>
<proteinExistence type="predicted"/>
<feature type="region of interest" description="Disordered" evidence="1">
    <location>
        <begin position="215"/>
        <end position="255"/>
    </location>
</feature>
<accession>A0A0P6WC47</accession>
<feature type="region of interest" description="Disordered" evidence="1">
    <location>
        <begin position="51"/>
        <end position="203"/>
    </location>
</feature>
<keyword evidence="4" id="KW-1185">Reference proteome</keyword>
<feature type="compositionally biased region" description="Acidic residues" evidence="1">
    <location>
        <begin position="62"/>
        <end position="76"/>
    </location>
</feature>
<dbReference type="AlphaFoldDB" id="A0A0P6WC47"/>
<evidence type="ECO:0008006" key="5">
    <source>
        <dbReference type="Google" id="ProtNLM"/>
    </source>
</evidence>
<feature type="transmembrane region" description="Helical" evidence="2">
    <location>
        <begin position="530"/>
        <end position="554"/>
    </location>
</feature>
<evidence type="ECO:0000313" key="3">
    <source>
        <dbReference type="EMBL" id="KPL54277.1"/>
    </source>
</evidence>
<comment type="caution">
    <text evidence="3">The sequence shown here is derived from an EMBL/GenBank/DDBJ whole genome shotgun (WGS) entry which is preliminary data.</text>
</comment>
<evidence type="ECO:0000313" key="4">
    <source>
        <dbReference type="Proteomes" id="UP000048984"/>
    </source>
</evidence>
<organism evidence="3 4">
    <name type="scientific">Prosthecodimorpha hirschii</name>
    <dbReference type="NCBI Taxonomy" id="665126"/>
    <lineage>
        <taxon>Bacteria</taxon>
        <taxon>Pseudomonadati</taxon>
        <taxon>Pseudomonadota</taxon>
        <taxon>Alphaproteobacteria</taxon>
        <taxon>Hyphomicrobiales</taxon>
        <taxon>Ancalomicrobiaceae</taxon>
        <taxon>Prosthecodimorpha</taxon>
    </lineage>
</organism>
<name>A0A0P6WC47_9HYPH</name>
<gene>
    <name evidence="3" type="ORF">ABB55_20365</name>
</gene>
<keyword evidence="2" id="KW-1133">Transmembrane helix</keyword>
<keyword evidence="2" id="KW-0472">Membrane</keyword>
<dbReference type="STRING" id="665126.ABB55_20365"/>
<feature type="transmembrane region" description="Helical" evidence="2">
    <location>
        <begin position="439"/>
        <end position="457"/>
    </location>
</feature>
<feature type="transmembrane region" description="Helical" evidence="2">
    <location>
        <begin position="415"/>
        <end position="433"/>
    </location>
</feature>
<feature type="compositionally biased region" description="Basic and acidic residues" evidence="1">
    <location>
        <begin position="168"/>
        <end position="180"/>
    </location>
</feature>
<dbReference type="RefSeq" id="WP_054360445.1">
    <property type="nucleotide sequence ID" value="NZ_LJYW01000001.1"/>
</dbReference>
<feature type="compositionally biased region" description="Acidic residues" evidence="1">
    <location>
        <begin position="239"/>
        <end position="254"/>
    </location>
</feature>
<evidence type="ECO:0000256" key="1">
    <source>
        <dbReference type="SAM" id="MobiDB-lite"/>
    </source>
</evidence>
<evidence type="ECO:0000256" key="2">
    <source>
        <dbReference type="SAM" id="Phobius"/>
    </source>
</evidence>
<protein>
    <recommendedName>
        <fullName evidence="5">J domain-containing protein</fullName>
    </recommendedName>
</protein>
<dbReference type="CDD" id="cd06257">
    <property type="entry name" value="DnaJ"/>
    <property type="match status" value="1"/>
</dbReference>
<dbReference type="EMBL" id="LJYW01000001">
    <property type="protein sequence ID" value="KPL54277.1"/>
    <property type="molecule type" value="Genomic_DNA"/>
</dbReference>
<dbReference type="InterPro" id="IPR001623">
    <property type="entry name" value="DnaJ_domain"/>
</dbReference>